<proteinExistence type="predicted"/>
<keyword evidence="2" id="KW-1185">Reference proteome</keyword>
<gene>
    <name evidence="1" type="ORF">NIES2135_37750</name>
</gene>
<evidence type="ECO:0000313" key="2">
    <source>
        <dbReference type="Proteomes" id="UP000217895"/>
    </source>
</evidence>
<accession>A0A1Z4JJQ7</accession>
<dbReference type="AlphaFoldDB" id="A0A1Z4JJQ7"/>
<organism evidence="1 2">
    <name type="scientific">Leptolyngbya boryana NIES-2135</name>
    <dbReference type="NCBI Taxonomy" id="1973484"/>
    <lineage>
        <taxon>Bacteria</taxon>
        <taxon>Bacillati</taxon>
        <taxon>Cyanobacteriota</taxon>
        <taxon>Cyanophyceae</taxon>
        <taxon>Leptolyngbyales</taxon>
        <taxon>Leptolyngbyaceae</taxon>
        <taxon>Leptolyngbya group</taxon>
        <taxon>Leptolyngbya</taxon>
    </lineage>
</organism>
<dbReference type="EMBL" id="AP018203">
    <property type="protein sequence ID" value="BAY56913.1"/>
    <property type="molecule type" value="Genomic_DNA"/>
</dbReference>
<protein>
    <submittedName>
        <fullName evidence="1">Uncharacterized protein</fullName>
    </submittedName>
</protein>
<dbReference type="Proteomes" id="UP000217895">
    <property type="component" value="Chromosome"/>
</dbReference>
<reference evidence="1 2" key="1">
    <citation type="submission" date="2017-06" db="EMBL/GenBank/DDBJ databases">
        <title>Genome sequencing of cyanobaciteial culture collection at National Institute for Environmental Studies (NIES).</title>
        <authorList>
            <person name="Hirose Y."/>
            <person name="Shimura Y."/>
            <person name="Fujisawa T."/>
            <person name="Nakamura Y."/>
            <person name="Kawachi M."/>
        </authorList>
    </citation>
    <scope>NUCLEOTIDE SEQUENCE [LARGE SCALE GENOMIC DNA]</scope>
    <source>
        <strain evidence="1 2">NIES-2135</strain>
    </source>
</reference>
<sequence length="47" mass="5397">MRYSIMLQLVGFLTLVLLGTAAFFAWIQNRPTTDQNRTALKNLELRA</sequence>
<name>A0A1Z4JJQ7_LEPBY</name>
<evidence type="ECO:0000313" key="1">
    <source>
        <dbReference type="EMBL" id="BAY56913.1"/>
    </source>
</evidence>